<dbReference type="Pfam" id="PF00201">
    <property type="entry name" value="UDPGT"/>
    <property type="match status" value="1"/>
</dbReference>
<dbReference type="Gene3D" id="3.40.50.2000">
    <property type="entry name" value="Glycogen Phosphorylase B"/>
    <property type="match status" value="1"/>
</dbReference>
<accession>J3LDM8</accession>
<name>J3LDM8_ORYBR</name>
<proteinExistence type="predicted"/>
<evidence type="ECO:0000313" key="3">
    <source>
        <dbReference type="EnsemblPlants" id="OB02G27450.1"/>
    </source>
</evidence>
<dbReference type="eggNOG" id="KOG1192">
    <property type="taxonomic scope" value="Eukaryota"/>
</dbReference>
<feature type="region of interest" description="Disordered" evidence="2">
    <location>
        <begin position="89"/>
        <end position="129"/>
    </location>
</feature>
<dbReference type="STRING" id="4533.J3LDM8"/>
<reference evidence="3" key="1">
    <citation type="submission" date="2013-04" db="UniProtKB">
        <authorList>
            <consortium name="EnsemblPlants"/>
        </authorList>
    </citation>
    <scope>IDENTIFICATION</scope>
</reference>
<dbReference type="AlphaFoldDB" id="J3LDM8"/>
<dbReference type="InterPro" id="IPR050481">
    <property type="entry name" value="UDP-glycosyltransf_plant"/>
</dbReference>
<dbReference type="InterPro" id="IPR002213">
    <property type="entry name" value="UDP_glucos_trans"/>
</dbReference>
<evidence type="ECO:0000256" key="2">
    <source>
        <dbReference type="SAM" id="MobiDB-lite"/>
    </source>
</evidence>
<feature type="compositionally biased region" description="Low complexity" evidence="2">
    <location>
        <begin position="111"/>
        <end position="129"/>
    </location>
</feature>
<dbReference type="HOGENOM" id="CLU_1954335_0_0_1"/>
<protein>
    <submittedName>
        <fullName evidence="3">Uncharacterized protein</fullName>
    </submittedName>
</protein>
<keyword evidence="1" id="KW-0808">Transferase</keyword>
<dbReference type="PANTHER" id="PTHR48049:SF60">
    <property type="entry name" value="UDP-GLYCOSYLTRANSFERASE 91B1"/>
    <property type="match status" value="1"/>
</dbReference>
<keyword evidence="4" id="KW-1185">Reference proteome</keyword>
<dbReference type="GO" id="GO:0035251">
    <property type="term" value="F:UDP-glucosyltransferase activity"/>
    <property type="evidence" value="ECO:0007669"/>
    <property type="project" value="InterPro"/>
</dbReference>
<dbReference type="Proteomes" id="UP000006038">
    <property type="component" value="Unassembled WGS sequence"/>
</dbReference>
<sequence length="129" mass="13426">PRSVVYVALGSEAPVSVELLRELALGLDLSGAPFLWALRKPRGDGGDDVLPPGFEERTRGRGLVETGWVPQIKILAHAAVGAFLTHCGSRPSSWTSKAGGCSPPTPRSCRRSSPTPAATTGASTLSFSS</sequence>
<evidence type="ECO:0000256" key="1">
    <source>
        <dbReference type="ARBA" id="ARBA00022679"/>
    </source>
</evidence>
<dbReference type="Gramene" id="OB02G27450.1">
    <property type="protein sequence ID" value="OB02G27450.1"/>
    <property type="gene ID" value="OB02G27450"/>
</dbReference>
<dbReference type="EnsemblPlants" id="OB02G27450.1">
    <property type="protein sequence ID" value="OB02G27450.1"/>
    <property type="gene ID" value="OB02G27450"/>
</dbReference>
<dbReference type="SUPFAM" id="SSF53756">
    <property type="entry name" value="UDP-Glycosyltransferase/glycogen phosphorylase"/>
    <property type="match status" value="1"/>
</dbReference>
<dbReference type="PANTHER" id="PTHR48049">
    <property type="entry name" value="GLYCOSYLTRANSFERASE"/>
    <property type="match status" value="1"/>
</dbReference>
<evidence type="ECO:0000313" key="4">
    <source>
        <dbReference type="Proteomes" id="UP000006038"/>
    </source>
</evidence>
<organism evidence="3">
    <name type="scientific">Oryza brachyantha</name>
    <name type="common">malo sina</name>
    <dbReference type="NCBI Taxonomy" id="4533"/>
    <lineage>
        <taxon>Eukaryota</taxon>
        <taxon>Viridiplantae</taxon>
        <taxon>Streptophyta</taxon>
        <taxon>Embryophyta</taxon>
        <taxon>Tracheophyta</taxon>
        <taxon>Spermatophyta</taxon>
        <taxon>Magnoliopsida</taxon>
        <taxon>Liliopsida</taxon>
        <taxon>Poales</taxon>
        <taxon>Poaceae</taxon>
        <taxon>BOP clade</taxon>
        <taxon>Oryzoideae</taxon>
        <taxon>Oryzeae</taxon>
        <taxon>Oryzinae</taxon>
        <taxon>Oryza</taxon>
    </lineage>
</organism>